<keyword evidence="3" id="KW-1185">Reference proteome</keyword>
<dbReference type="RefSeq" id="WP_377945697.1">
    <property type="nucleotide sequence ID" value="NZ_JBHUCX010000099.1"/>
</dbReference>
<accession>A0ABW4JRH8</accession>
<evidence type="ECO:0000313" key="3">
    <source>
        <dbReference type="Proteomes" id="UP001597079"/>
    </source>
</evidence>
<name>A0ABW4JRH8_9BACL</name>
<dbReference type="EMBL" id="JBHUCX010000099">
    <property type="protein sequence ID" value="MFD1677783.1"/>
    <property type="molecule type" value="Genomic_DNA"/>
</dbReference>
<protein>
    <submittedName>
        <fullName evidence="2">Uncharacterized protein</fullName>
    </submittedName>
</protein>
<keyword evidence="1" id="KW-1133">Transmembrane helix</keyword>
<sequence length="150" mass="16940">MRFLNRDQIKESLPSATARDERIPIRGPLKLIKVAVWISGVLGALGLVSEILRWIVGASATTQPLLVSVWSVLRAVLNITLLILFMKRKRAFRPLAIVYLAAAFLYSIYFAFSIHSPVLSFYADFVYAFLYIISAVYLARSQLAKDTFVR</sequence>
<evidence type="ECO:0000313" key="2">
    <source>
        <dbReference type="EMBL" id="MFD1677783.1"/>
    </source>
</evidence>
<feature type="transmembrane region" description="Helical" evidence="1">
    <location>
        <begin position="67"/>
        <end position="85"/>
    </location>
</feature>
<gene>
    <name evidence="2" type="ORF">ACFSB2_24270</name>
</gene>
<keyword evidence="1" id="KW-0472">Membrane</keyword>
<evidence type="ECO:0000256" key="1">
    <source>
        <dbReference type="SAM" id="Phobius"/>
    </source>
</evidence>
<feature type="transmembrane region" description="Helical" evidence="1">
    <location>
        <begin position="97"/>
        <end position="115"/>
    </location>
</feature>
<proteinExistence type="predicted"/>
<keyword evidence="1" id="KW-0812">Transmembrane</keyword>
<comment type="caution">
    <text evidence="2">The sequence shown here is derived from an EMBL/GenBank/DDBJ whole genome shotgun (WGS) entry which is preliminary data.</text>
</comment>
<feature type="transmembrane region" description="Helical" evidence="1">
    <location>
        <begin position="34"/>
        <end position="55"/>
    </location>
</feature>
<feature type="transmembrane region" description="Helical" evidence="1">
    <location>
        <begin position="121"/>
        <end position="140"/>
    </location>
</feature>
<dbReference type="Proteomes" id="UP001597079">
    <property type="component" value="Unassembled WGS sequence"/>
</dbReference>
<organism evidence="2 3">
    <name type="scientific">Alicyclobacillus fodiniaquatilis</name>
    <dbReference type="NCBI Taxonomy" id="1661150"/>
    <lineage>
        <taxon>Bacteria</taxon>
        <taxon>Bacillati</taxon>
        <taxon>Bacillota</taxon>
        <taxon>Bacilli</taxon>
        <taxon>Bacillales</taxon>
        <taxon>Alicyclobacillaceae</taxon>
        <taxon>Alicyclobacillus</taxon>
    </lineage>
</organism>
<reference evidence="3" key="1">
    <citation type="journal article" date="2019" name="Int. J. Syst. Evol. Microbiol.">
        <title>The Global Catalogue of Microorganisms (GCM) 10K type strain sequencing project: providing services to taxonomists for standard genome sequencing and annotation.</title>
        <authorList>
            <consortium name="The Broad Institute Genomics Platform"/>
            <consortium name="The Broad Institute Genome Sequencing Center for Infectious Disease"/>
            <person name="Wu L."/>
            <person name="Ma J."/>
        </authorList>
    </citation>
    <scope>NUCLEOTIDE SEQUENCE [LARGE SCALE GENOMIC DNA]</scope>
    <source>
        <strain evidence="3">CGMCC 1.12286</strain>
    </source>
</reference>